<keyword evidence="6" id="KW-1185">Reference proteome</keyword>
<dbReference type="InterPro" id="IPR011991">
    <property type="entry name" value="ArsR-like_HTH"/>
</dbReference>
<dbReference type="InterPro" id="IPR036390">
    <property type="entry name" value="WH_DNA-bd_sf"/>
</dbReference>
<evidence type="ECO:0000256" key="2">
    <source>
        <dbReference type="ARBA" id="ARBA00023125"/>
    </source>
</evidence>
<keyword evidence="1" id="KW-0805">Transcription regulation</keyword>
<dbReference type="Pfam" id="PF12840">
    <property type="entry name" value="HTH_20"/>
    <property type="match status" value="1"/>
</dbReference>
<dbReference type="PRINTS" id="PR00778">
    <property type="entry name" value="HTHARSR"/>
</dbReference>
<reference evidence="5 6" key="1">
    <citation type="submission" date="2022-04" db="EMBL/GenBank/DDBJ databases">
        <title>Leucobacter sp. isolated from rhizosphere of onion.</title>
        <authorList>
            <person name="Won M."/>
            <person name="Lee C.-M."/>
            <person name="Woen H.-Y."/>
            <person name="Kwon S.-W."/>
        </authorList>
    </citation>
    <scope>NUCLEOTIDE SEQUENCE [LARGE SCALE GENOMIC DNA]</scope>
    <source>
        <strain evidence="5 6">H25R-14</strain>
    </source>
</reference>
<dbReference type="RefSeq" id="WP_244684274.1">
    <property type="nucleotide sequence ID" value="NZ_CP095043.1"/>
</dbReference>
<dbReference type="PANTHER" id="PTHR43132:SF8">
    <property type="entry name" value="HTH-TYPE TRANSCRIPTIONAL REGULATOR KMTR"/>
    <property type="match status" value="1"/>
</dbReference>
<organism evidence="5 6">
    <name type="scientific">Leucobacter rhizosphaerae</name>
    <dbReference type="NCBI Taxonomy" id="2932245"/>
    <lineage>
        <taxon>Bacteria</taxon>
        <taxon>Bacillati</taxon>
        <taxon>Actinomycetota</taxon>
        <taxon>Actinomycetes</taxon>
        <taxon>Micrococcales</taxon>
        <taxon>Microbacteriaceae</taxon>
        <taxon>Leucobacter</taxon>
    </lineage>
</organism>
<dbReference type="Gene3D" id="1.10.10.10">
    <property type="entry name" value="Winged helix-like DNA-binding domain superfamily/Winged helix DNA-binding domain"/>
    <property type="match status" value="1"/>
</dbReference>
<dbReference type="Proteomes" id="UP000831775">
    <property type="component" value="Chromosome"/>
</dbReference>
<dbReference type="SMART" id="SM00418">
    <property type="entry name" value="HTH_ARSR"/>
    <property type="match status" value="1"/>
</dbReference>
<dbReference type="PANTHER" id="PTHR43132">
    <property type="entry name" value="ARSENICAL RESISTANCE OPERON REPRESSOR ARSR-RELATED"/>
    <property type="match status" value="1"/>
</dbReference>
<dbReference type="EMBL" id="CP095043">
    <property type="protein sequence ID" value="UOQ59327.1"/>
    <property type="molecule type" value="Genomic_DNA"/>
</dbReference>
<evidence type="ECO:0000313" key="5">
    <source>
        <dbReference type="EMBL" id="UOQ59327.1"/>
    </source>
</evidence>
<protein>
    <submittedName>
        <fullName evidence="5">Metalloregulator ArsR/SmtB family transcription factor</fullName>
    </submittedName>
</protein>
<evidence type="ECO:0000256" key="1">
    <source>
        <dbReference type="ARBA" id="ARBA00023015"/>
    </source>
</evidence>
<dbReference type="NCBIfam" id="NF033788">
    <property type="entry name" value="HTH_metalloreg"/>
    <property type="match status" value="1"/>
</dbReference>
<dbReference type="CDD" id="cd00090">
    <property type="entry name" value="HTH_ARSR"/>
    <property type="match status" value="1"/>
</dbReference>
<keyword evidence="3" id="KW-0804">Transcription</keyword>
<evidence type="ECO:0000259" key="4">
    <source>
        <dbReference type="PROSITE" id="PS50987"/>
    </source>
</evidence>
<keyword evidence="2" id="KW-0238">DNA-binding</keyword>
<proteinExistence type="predicted"/>
<feature type="domain" description="HTH arsR-type" evidence="4">
    <location>
        <begin position="13"/>
        <end position="108"/>
    </location>
</feature>
<dbReference type="PROSITE" id="PS50987">
    <property type="entry name" value="HTH_ARSR_2"/>
    <property type="match status" value="1"/>
</dbReference>
<name>A0ABY4FSR5_9MICO</name>
<sequence length="121" mass="13157">MGRPSETPAVRQPTEAELDHAATVLQLLSDRSRLGIISVLLPGHELSVGEIAQALDRPVPAISQHLAKLKGGRLVVARREGTSIKYRLCGEHVSLLVENLLQHTEHELFSEPPHHSGARSA</sequence>
<dbReference type="InterPro" id="IPR036388">
    <property type="entry name" value="WH-like_DNA-bd_sf"/>
</dbReference>
<evidence type="ECO:0000313" key="6">
    <source>
        <dbReference type="Proteomes" id="UP000831775"/>
    </source>
</evidence>
<dbReference type="SUPFAM" id="SSF46785">
    <property type="entry name" value="Winged helix' DNA-binding domain"/>
    <property type="match status" value="1"/>
</dbReference>
<accession>A0ABY4FSR5</accession>
<evidence type="ECO:0000256" key="3">
    <source>
        <dbReference type="ARBA" id="ARBA00023163"/>
    </source>
</evidence>
<dbReference type="InterPro" id="IPR051011">
    <property type="entry name" value="Metal_resp_trans_reg"/>
</dbReference>
<dbReference type="InterPro" id="IPR001845">
    <property type="entry name" value="HTH_ArsR_DNA-bd_dom"/>
</dbReference>
<gene>
    <name evidence="5" type="ORF">MUN76_09675</name>
</gene>